<organism evidence="2 3">
    <name type="scientific">Pyxicephalus adspersus</name>
    <name type="common">African bullfrog</name>
    <dbReference type="NCBI Taxonomy" id="30357"/>
    <lineage>
        <taxon>Eukaryota</taxon>
        <taxon>Metazoa</taxon>
        <taxon>Chordata</taxon>
        <taxon>Craniata</taxon>
        <taxon>Vertebrata</taxon>
        <taxon>Euteleostomi</taxon>
        <taxon>Amphibia</taxon>
        <taxon>Batrachia</taxon>
        <taxon>Anura</taxon>
        <taxon>Neobatrachia</taxon>
        <taxon>Ranoidea</taxon>
        <taxon>Pyxicephalidae</taxon>
        <taxon>Pyxicephalinae</taxon>
        <taxon>Pyxicephalus</taxon>
    </lineage>
</organism>
<feature type="transmembrane region" description="Helical" evidence="1">
    <location>
        <begin position="361"/>
        <end position="387"/>
    </location>
</feature>
<sequence length="627" mass="71000">MCPNTQSVWDAAFKFGTYYSLSCSLPVSDLFQAVPEPIFYELFLLYTGTSGASMLWPIPVWNANIQGGSESAGTLGSSALRRFFLIDGISGRQTNLSNLPSYVTVATSLTLSVYLPVSPPSSQPPFQLTVKYERQNLQTSAQVSFAVTYSQSQGTFKRDTDIALGVLGSLAALVAILEISSWLRRSGQQNIGIMVIIKFLAFLSGSLANAFFLIVYGTSIYWMIAFKGQTTAVSVTLPPSGGQVENDFIIYMSVAFALKTLELLHLLVTQLTVNIFLIDWEKPKDKTTSQGTGKSNVSIWRTVLVANEWNEIQTCRKLSPLFQLFMVLLLLEVVGLKNIAAKDLNLELNPLAGTYQAPWSIILRFGIAASMWLAVGLVQVLFFIFFYERFVEDKIKQFADLCSLSNVSVLVLTHKCYGYYIHGRSVHGQADVSMEMMMDNLRKEEENLCPLRGLEPGSDIQTFEVVLSERVQEQYDKIMQPLMEVPRGQKASNEKNPMLQQRIRTYYTINRFLSAFLDHVYKDLDYVVKDKLFLEHILDFEFQQPIDKSIFYNDERYRFCRALFYSHELVLLLFDTLLFCIIDLGTQNFILATILTFVIQMFVKILRSQIGRKNLSTQTLVEESFLI</sequence>
<keyword evidence="1" id="KW-1133">Transmembrane helix</keyword>
<keyword evidence="3" id="KW-1185">Reference proteome</keyword>
<keyword evidence="1" id="KW-0812">Transmembrane</keyword>
<feature type="transmembrane region" description="Helical" evidence="1">
    <location>
        <begin position="321"/>
        <end position="341"/>
    </location>
</feature>
<evidence type="ECO:0000313" key="3">
    <source>
        <dbReference type="Proteomes" id="UP001181693"/>
    </source>
</evidence>
<evidence type="ECO:0008006" key="4">
    <source>
        <dbReference type="Google" id="ProtNLM"/>
    </source>
</evidence>
<feature type="transmembrane region" description="Helical" evidence="1">
    <location>
        <begin position="162"/>
        <end position="183"/>
    </location>
</feature>
<comment type="caution">
    <text evidence="2">The sequence shown here is derived from an EMBL/GenBank/DDBJ whole genome shotgun (WGS) entry which is preliminary data.</text>
</comment>
<feature type="transmembrane region" description="Helical" evidence="1">
    <location>
        <begin position="195"/>
        <end position="224"/>
    </location>
</feature>
<protein>
    <recommendedName>
        <fullName evidence="4">Meckelin</fullName>
    </recommendedName>
</protein>
<keyword evidence="1" id="KW-0472">Membrane</keyword>
<dbReference type="AlphaFoldDB" id="A0AAV2ZQN0"/>
<gene>
    <name evidence="2" type="ORF">GDO54_002289</name>
</gene>
<dbReference type="GO" id="GO:0036038">
    <property type="term" value="C:MKS complex"/>
    <property type="evidence" value="ECO:0007669"/>
    <property type="project" value="InterPro"/>
</dbReference>
<dbReference type="EMBL" id="DYDO01000010">
    <property type="protein sequence ID" value="DBA16749.1"/>
    <property type="molecule type" value="Genomic_DNA"/>
</dbReference>
<feature type="transmembrane region" description="Helical" evidence="1">
    <location>
        <begin position="562"/>
        <end position="582"/>
    </location>
</feature>
<name>A0AAV2ZQN0_PYXAD</name>
<dbReference type="Pfam" id="PF09773">
    <property type="entry name" value="Meckelin"/>
    <property type="match status" value="1"/>
</dbReference>
<accession>A0AAV2ZQN0</accession>
<evidence type="ECO:0000313" key="2">
    <source>
        <dbReference type="EMBL" id="DBA16749.1"/>
    </source>
</evidence>
<dbReference type="InterPro" id="IPR019170">
    <property type="entry name" value="Meckelin"/>
</dbReference>
<reference evidence="2" key="1">
    <citation type="thesis" date="2020" institute="ProQuest LLC" country="789 East Eisenhower Parkway, Ann Arbor, MI, USA">
        <title>Comparative Genomics and Chromosome Evolution.</title>
        <authorList>
            <person name="Mudd A.B."/>
        </authorList>
    </citation>
    <scope>NUCLEOTIDE SEQUENCE</scope>
    <source>
        <strain evidence="2">1538</strain>
        <tissue evidence="2">Blood</tissue>
    </source>
</reference>
<dbReference type="PANTHER" id="PTHR21274">
    <property type="entry name" value="MECKELIN"/>
    <property type="match status" value="1"/>
</dbReference>
<evidence type="ECO:0000256" key="1">
    <source>
        <dbReference type="SAM" id="Phobius"/>
    </source>
</evidence>
<dbReference type="Proteomes" id="UP001181693">
    <property type="component" value="Unassembled WGS sequence"/>
</dbReference>
<feature type="transmembrane region" description="Helical" evidence="1">
    <location>
        <begin position="588"/>
        <end position="606"/>
    </location>
</feature>
<dbReference type="GO" id="GO:0060271">
    <property type="term" value="P:cilium assembly"/>
    <property type="evidence" value="ECO:0007669"/>
    <property type="project" value="InterPro"/>
</dbReference>
<dbReference type="PANTHER" id="PTHR21274:SF1">
    <property type="entry name" value="TRANSMEMBRANE PROTEIN 67"/>
    <property type="match status" value="1"/>
</dbReference>
<proteinExistence type="predicted"/>